<organism evidence="1 2">
    <name type="scientific">Mucilaginibacter psychrotolerans</name>
    <dbReference type="NCBI Taxonomy" id="1524096"/>
    <lineage>
        <taxon>Bacteria</taxon>
        <taxon>Pseudomonadati</taxon>
        <taxon>Bacteroidota</taxon>
        <taxon>Sphingobacteriia</taxon>
        <taxon>Sphingobacteriales</taxon>
        <taxon>Sphingobacteriaceae</taxon>
        <taxon>Mucilaginibacter</taxon>
    </lineage>
</organism>
<dbReference type="Proteomes" id="UP000297540">
    <property type="component" value="Unassembled WGS sequence"/>
</dbReference>
<evidence type="ECO:0000313" key="2">
    <source>
        <dbReference type="Proteomes" id="UP000297540"/>
    </source>
</evidence>
<sequence>MHQQQDIYSLSLVRYNKFFQNPTRQVISMQNGKAQWRLYDGVLKQVQNEGIYNRRCWCTRAVCIIVNEQVGPKHFGYFAHEIATLSLALTKELV</sequence>
<gene>
    <name evidence="1" type="ORF">E2R66_05080</name>
</gene>
<proteinExistence type="predicted"/>
<evidence type="ECO:0000313" key="1">
    <source>
        <dbReference type="EMBL" id="TFF39741.1"/>
    </source>
</evidence>
<protein>
    <submittedName>
        <fullName evidence="1">Uncharacterized protein</fullName>
    </submittedName>
</protein>
<keyword evidence="2" id="KW-1185">Reference proteome</keyword>
<dbReference type="AlphaFoldDB" id="A0A4Y8SM88"/>
<name>A0A4Y8SM88_9SPHI</name>
<comment type="caution">
    <text evidence="1">The sequence shown here is derived from an EMBL/GenBank/DDBJ whole genome shotgun (WGS) entry which is preliminary data.</text>
</comment>
<dbReference type="EMBL" id="SOZE01000003">
    <property type="protein sequence ID" value="TFF39741.1"/>
    <property type="molecule type" value="Genomic_DNA"/>
</dbReference>
<reference evidence="1 2" key="1">
    <citation type="journal article" date="2017" name="Int. J. Syst. Evol. Microbiol.">
        <title>Mucilaginibacterpsychrotolerans sp. nov., isolated from peatlands.</title>
        <authorList>
            <person name="Deng Y."/>
            <person name="Shen L."/>
            <person name="Xu B."/>
            <person name="Liu Y."/>
            <person name="Gu Z."/>
            <person name="Liu H."/>
            <person name="Zhou Y."/>
        </authorList>
    </citation>
    <scope>NUCLEOTIDE SEQUENCE [LARGE SCALE GENOMIC DNA]</scope>
    <source>
        <strain evidence="1 2">NH7-4</strain>
    </source>
</reference>
<accession>A0A4Y8SM88</accession>